<dbReference type="PROSITE" id="PS50893">
    <property type="entry name" value="ABC_TRANSPORTER_2"/>
    <property type="match status" value="1"/>
</dbReference>
<feature type="domain" description="ABC transporter" evidence="9">
    <location>
        <begin position="336"/>
        <end position="569"/>
    </location>
</feature>
<dbReference type="InterPro" id="IPR003593">
    <property type="entry name" value="AAA+_ATPase"/>
</dbReference>
<dbReference type="AlphaFoldDB" id="Q2SKE9"/>
<comment type="subcellular location">
    <subcellularLocation>
        <location evidence="1">Cell membrane</location>
        <topology evidence="1">Multi-pass membrane protein</topology>
    </subcellularLocation>
</comment>
<dbReference type="SMART" id="SM00382">
    <property type="entry name" value="AAA"/>
    <property type="match status" value="1"/>
</dbReference>
<dbReference type="InterPro" id="IPR027417">
    <property type="entry name" value="P-loop_NTPase"/>
</dbReference>
<evidence type="ECO:0000313" key="12">
    <source>
        <dbReference type="Proteomes" id="UP000000238"/>
    </source>
</evidence>
<keyword evidence="12" id="KW-1185">Reference proteome</keyword>
<dbReference type="PROSITE" id="PS50929">
    <property type="entry name" value="ABC_TM1F"/>
    <property type="match status" value="1"/>
</dbReference>
<dbReference type="OrthoDB" id="9806127at2"/>
<dbReference type="InterPro" id="IPR036640">
    <property type="entry name" value="ABC1_TM_sf"/>
</dbReference>
<evidence type="ECO:0000256" key="5">
    <source>
        <dbReference type="ARBA" id="ARBA00022741"/>
    </source>
</evidence>
<protein>
    <submittedName>
        <fullName evidence="11">ABC-type multidrug transport system, ATPase and permease components</fullName>
    </submittedName>
</protein>
<dbReference type="InterPro" id="IPR003439">
    <property type="entry name" value="ABC_transporter-like_ATP-bd"/>
</dbReference>
<dbReference type="STRING" id="349521.HCH_02042"/>
<dbReference type="SUPFAM" id="SSF90123">
    <property type="entry name" value="ABC transporter transmembrane region"/>
    <property type="match status" value="1"/>
</dbReference>
<evidence type="ECO:0000259" key="10">
    <source>
        <dbReference type="PROSITE" id="PS50929"/>
    </source>
</evidence>
<dbReference type="GO" id="GO:0005524">
    <property type="term" value="F:ATP binding"/>
    <property type="evidence" value="ECO:0007669"/>
    <property type="project" value="UniProtKB-KW"/>
</dbReference>
<dbReference type="InterPro" id="IPR011527">
    <property type="entry name" value="ABC1_TM_dom"/>
</dbReference>
<dbReference type="Pfam" id="PF00005">
    <property type="entry name" value="ABC_tran"/>
    <property type="match status" value="1"/>
</dbReference>
<keyword evidence="2" id="KW-0813">Transport</keyword>
<evidence type="ECO:0000259" key="9">
    <source>
        <dbReference type="PROSITE" id="PS50893"/>
    </source>
</evidence>
<dbReference type="Pfam" id="PF00664">
    <property type="entry name" value="ABC_membrane"/>
    <property type="match status" value="1"/>
</dbReference>
<keyword evidence="8" id="KW-0472">Membrane</keyword>
<gene>
    <name evidence="11" type="ordered locus">HCH_02042</name>
</gene>
<evidence type="ECO:0000256" key="8">
    <source>
        <dbReference type="ARBA" id="ARBA00023136"/>
    </source>
</evidence>
<reference evidence="11 12" key="1">
    <citation type="journal article" date="2005" name="Nucleic Acids Res.">
        <title>Genomic blueprint of Hahella chejuensis, a marine microbe producing an algicidal agent.</title>
        <authorList>
            <person name="Jeong H."/>
            <person name="Yim J.H."/>
            <person name="Lee C."/>
            <person name="Choi S.-H."/>
            <person name="Park Y.K."/>
            <person name="Yoon S.H."/>
            <person name="Hur C.-G."/>
            <person name="Kang H.-Y."/>
            <person name="Kim D."/>
            <person name="Lee H.H."/>
            <person name="Park K.H."/>
            <person name="Park S.-H."/>
            <person name="Park H.-S."/>
            <person name="Lee H.K."/>
            <person name="Oh T.K."/>
            <person name="Kim J.F."/>
        </authorList>
    </citation>
    <scope>NUCLEOTIDE SEQUENCE [LARGE SCALE GENOMIC DNA]</scope>
    <source>
        <strain evidence="11 12">KCTC 2396</strain>
    </source>
</reference>
<keyword evidence="4" id="KW-0812">Transmembrane</keyword>
<dbReference type="CDD" id="cd18544">
    <property type="entry name" value="ABC_6TM_TmrA_like"/>
    <property type="match status" value="1"/>
</dbReference>
<dbReference type="Gene3D" id="1.20.1560.10">
    <property type="entry name" value="ABC transporter type 1, transmembrane domain"/>
    <property type="match status" value="1"/>
</dbReference>
<dbReference type="PANTHER" id="PTHR43394">
    <property type="entry name" value="ATP-DEPENDENT PERMEASE MDL1, MITOCHONDRIAL"/>
    <property type="match status" value="1"/>
</dbReference>
<dbReference type="GO" id="GO:0015421">
    <property type="term" value="F:ABC-type oligopeptide transporter activity"/>
    <property type="evidence" value="ECO:0007669"/>
    <property type="project" value="TreeGrafter"/>
</dbReference>
<dbReference type="FunFam" id="3.40.50.300:FF:000221">
    <property type="entry name" value="Multidrug ABC transporter ATP-binding protein"/>
    <property type="match status" value="1"/>
</dbReference>
<evidence type="ECO:0000256" key="4">
    <source>
        <dbReference type="ARBA" id="ARBA00022692"/>
    </source>
</evidence>
<evidence type="ECO:0000256" key="6">
    <source>
        <dbReference type="ARBA" id="ARBA00022840"/>
    </source>
</evidence>
<accession>Q2SKE9</accession>
<organism evidence="11 12">
    <name type="scientific">Hahella chejuensis (strain KCTC 2396)</name>
    <dbReference type="NCBI Taxonomy" id="349521"/>
    <lineage>
        <taxon>Bacteria</taxon>
        <taxon>Pseudomonadati</taxon>
        <taxon>Pseudomonadota</taxon>
        <taxon>Gammaproteobacteria</taxon>
        <taxon>Oceanospirillales</taxon>
        <taxon>Hahellaceae</taxon>
        <taxon>Hahella</taxon>
    </lineage>
</organism>
<dbReference type="Proteomes" id="UP000000238">
    <property type="component" value="Chromosome"/>
</dbReference>
<keyword evidence="5" id="KW-0547">Nucleotide-binding</keyword>
<evidence type="ECO:0000256" key="7">
    <source>
        <dbReference type="ARBA" id="ARBA00022989"/>
    </source>
</evidence>
<dbReference type="KEGG" id="hch:HCH_02042"/>
<dbReference type="Gene3D" id="3.40.50.300">
    <property type="entry name" value="P-loop containing nucleotide triphosphate hydrolases"/>
    <property type="match status" value="1"/>
</dbReference>
<keyword evidence="6" id="KW-0067">ATP-binding</keyword>
<dbReference type="EMBL" id="CP000155">
    <property type="protein sequence ID" value="ABC28875.1"/>
    <property type="molecule type" value="Genomic_DNA"/>
</dbReference>
<dbReference type="SUPFAM" id="SSF52540">
    <property type="entry name" value="P-loop containing nucleoside triphosphate hydrolases"/>
    <property type="match status" value="1"/>
</dbReference>
<dbReference type="HOGENOM" id="CLU_000604_84_3_6"/>
<name>Q2SKE9_HAHCH</name>
<evidence type="ECO:0000256" key="3">
    <source>
        <dbReference type="ARBA" id="ARBA00022475"/>
    </source>
</evidence>
<keyword evidence="7" id="KW-1133">Transmembrane helix</keyword>
<evidence type="ECO:0000313" key="11">
    <source>
        <dbReference type="EMBL" id="ABC28875.1"/>
    </source>
</evidence>
<dbReference type="GO" id="GO:0005886">
    <property type="term" value="C:plasma membrane"/>
    <property type="evidence" value="ECO:0007669"/>
    <property type="project" value="UniProtKB-SubCell"/>
</dbReference>
<proteinExistence type="predicted"/>
<keyword evidence="3" id="KW-1003">Cell membrane</keyword>
<dbReference type="PANTHER" id="PTHR43394:SF1">
    <property type="entry name" value="ATP-BINDING CASSETTE SUB-FAMILY B MEMBER 10, MITOCHONDRIAL"/>
    <property type="match status" value="1"/>
</dbReference>
<dbReference type="eggNOG" id="COG1132">
    <property type="taxonomic scope" value="Bacteria"/>
</dbReference>
<feature type="domain" description="ABC transmembrane type-1" evidence="10">
    <location>
        <begin position="22"/>
        <end position="306"/>
    </location>
</feature>
<dbReference type="InterPro" id="IPR039421">
    <property type="entry name" value="Type_1_exporter"/>
</dbReference>
<sequence length="577" mass="64765">MQWRVFKRLLAASASWKKLWMGGCAILLLATAMDVLGPYLIKHFIDDYLSHGRYMDAGSVQLFVIYVASLLIGSLAHYGAPLIFSRIALQVVEKLRKDVFQSVLSRPVSYFDKSATGALVSRLSNDTEAVKELFLNVIANFITNVVLVTGIFIMMAVLDFRLMLVCLALMPLVVGAMVMYQRLSTPMFQRVRALLSDINAQLHESLNGMPIIQLLNQQKRFNERFRGTVQEHFRWRVKNVKLDGLMLRALIDMFSMATLASIVYFFGRQSLEDVVEIGVLYAFISYLGRFVEPLIELTQRLNIMQQSLVAGQRVFELLDTEPERFDGVNQITDGRITLRNVSFSYNGETQVLQDVSLDIPAGGMLGVVGRTGSGKSTLMQLLIRFYPVTKGDILIDNHPLNTLSATSLRQDVCLVEQEPFLFQGTLADNLRLDRDYSEQEMTEALAKAGLKSMLQRLPQGLATPLGERGGRLSNGERHLVALARALLRKPKVLILDEATATVDSESEARVQQAVNRLHGEVTLIVIAHRLSTIRHADKIIVLHHGKLVEEGDHRQLMSLEGLYQHLYSIQTAHLLAD</sequence>
<evidence type="ECO:0000256" key="1">
    <source>
        <dbReference type="ARBA" id="ARBA00004651"/>
    </source>
</evidence>
<dbReference type="RefSeq" id="WP_011395946.1">
    <property type="nucleotide sequence ID" value="NC_007645.1"/>
</dbReference>
<dbReference type="GO" id="GO:0016887">
    <property type="term" value="F:ATP hydrolysis activity"/>
    <property type="evidence" value="ECO:0007669"/>
    <property type="project" value="InterPro"/>
</dbReference>
<evidence type="ECO:0000256" key="2">
    <source>
        <dbReference type="ARBA" id="ARBA00022448"/>
    </source>
</evidence>